<accession>A0ABU7TIT6</accession>
<evidence type="ECO:0000313" key="2">
    <source>
        <dbReference type="EMBL" id="MEE7489230.1"/>
    </source>
</evidence>
<keyword evidence="3" id="KW-1185">Reference proteome</keyword>
<dbReference type="Proteomes" id="UP001355206">
    <property type="component" value="Unassembled WGS sequence"/>
</dbReference>
<evidence type="ECO:0000313" key="3">
    <source>
        <dbReference type="Proteomes" id="UP001355206"/>
    </source>
</evidence>
<dbReference type="EMBL" id="MLCA01000001">
    <property type="protein sequence ID" value="MEE7489230.1"/>
    <property type="molecule type" value="Genomic_DNA"/>
</dbReference>
<dbReference type="InterPro" id="IPR054189">
    <property type="entry name" value="DUF6894"/>
</dbReference>
<dbReference type="RefSeq" id="WP_331289461.1">
    <property type="nucleotide sequence ID" value="NZ_MLBR01000001.1"/>
</dbReference>
<name>A0ABU7TIT6_9HYPH</name>
<feature type="domain" description="DUF6894" evidence="1">
    <location>
        <begin position="4"/>
        <end position="71"/>
    </location>
</feature>
<gene>
    <name evidence="2" type="ORF">MOTC310_01550</name>
</gene>
<evidence type="ECO:0000259" key="1">
    <source>
        <dbReference type="Pfam" id="PF21834"/>
    </source>
</evidence>
<comment type="caution">
    <text evidence="2">The sequence shown here is derived from an EMBL/GenBank/DDBJ whole genome shotgun (WGS) entry which is preliminary data.</text>
</comment>
<dbReference type="Pfam" id="PF21834">
    <property type="entry name" value="DUF6894"/>
    <property type="match status" value="1"/>
</dbReference>
<protein>
    <recommendedName>
        <fullName evidence="1">DUF6894 domain-containing protein</fullName>
    </recommendedName>
</protein>
<proteinExistence type="predicted"/>
<organism evidence="2 3">
    <name type="scientific">Methylobacterium oryzae</name>
    <dbReference type="NCBI Taxonomy" id="334852"/>
    <lineage>
        <taxon>Bacteria</taxon>
        <taxon>Pseudomonadati</taxon>
        <taxon>Pseudomonadota</taxon>
        <taxon>Alphaproteobacteria</taxon>
        <taxon>Hyphomicrobiales</taxon>
        <taxon>Methylobacteriaceae</taxon>
        <taxon>Methylobacterium</taxon>
    </lineage>
</organism>
<sequence>MPIYFIDTNNDDTFVEDDQGQDLPDAEAAREAALAALPDMARDKLPDGDHRTFCASVRDQTGVVIYEASLTLVGTWKAGGSAP</sequence>
<reference evidence="2 3" key="1">
    <citation type="journal article" date="2012" name="Genet. Mol. Biol.">
        <title>Analysis of 16S rRNA and mxaF genes revealing insights into Methylobacterium niche-specific plant association.</title>
        <authorList>
            <person name="Dourado M.N."/>
            <person name="Andreote F.D."/>
            <person name="Dini-Andreote F."/>
            <person name="Conti R."/>
            <person name="Araujo J.M."/>
            <person name="Araujo W.L."/>
        </authorList>
    </citation>
    <scope>NUCLEOTIDE SEQUENCE [LARGE SCALE GENOMIC DNA]</scope>
    <source>
        <strain evidence="2 3">TC3-10</strain>
    </source>
</reference>